<keyword evidence="3" id="KW-0677">Repeat</keyword>
<dbReference type="InterPro" id="IPR011651">
    <property type="entry name" value="Notch_ligand_N"/>
</dbReference>
<evidence type="ECO:0000259" key="5">
    <source>
        <dbReference type="Pfam" id="PF07657"/>
    </source>
</evidence>
<accession>A0AAV2S717</accession>
<feature type="domain" description="Notch ligand N-terminal" evidence="5">
    <location>
        <begin position="37"/>
        <end position="147"/>
    </location>
</feature>
<dbReference type="Proteomes" id="UP001497623">
    <property type="component" value="Unassembled WGS sequence"/>
</dbReference>
<reference evidence="6 7" key="1">
    <citation type="submission" date="2024-05" db="EMBL/GenBank/DDBJ databases">
        <authorList>
            <person name="Wallberg A."/>
        </authorList>
    </citation>
    <scope>NUCLEOTIDE SEQUENCE [LARGE SCALE GENOMIC DNA]</scope>
</reference>
<evidence type="ECO:0000313" key="7">
    <source>
        <dbReference type="Proteomes" id="UP001497623"/>
    </source>
</evidence>
<protein>
    <recommendedName>
        <fullName evidence="5">Notch ligand N-terminal domain-containing protein</fullName>
    </recommendedName>
</protein>
<feature type="non-terminal residue" evidence="6">
    <location>
        <position position="147"/>
    </location>
</feature>
<dbReference type="EMBL" id="CAXKWB010046480">
    <property type="protein sequence ID" value="CAL4163777.1"/>
    <property type="molecule type" value="Genomic_DNA"/>
</dbReference>
<dbReference type="Gene3D" id="2.60.40.3510">
    <property type="match status" value="1"/>
</dbReference>
<keyword evidence="4" id="KW-1133">Transmembrane helix</keyword>
<gene>
    <name evidence="6" type="ORF">MNOR_LOCUS33048</name>
</gene>
<keyword evidence="7" id="KW-1185">Reference proteome</keyword>
<dbReference type="GO" id="GO:0016020">
    <property type="term" value="C:membrane"/>
    <property type="evidence" value="ECO:0007669"/>
    <property type="project" value="UniProtKB-SubCell"/>
</dbReference>
<evidence type="ECO:0000256" key="1">
    <source>
        <dbReference type="ARBA" id="ARBA00022536"/>
    </source>
</evidence>
<dbReference type="GO" id="GO:0007219">
    <property type="term" value="P:Notch signaling pathway"/>
    <property type="evidence" value="ECO:0007669"/>
    <property type="project" value="InterPro"/>
</dbReference>
<evidence type="ECO:0000256" key="4">
    <source>
        <dbReference type="ARBA" id="ARBA00022989"/>
    </source>
</evidence>
<dbReference type="AlphaFoldDB" id="A0AAV2S717"/>
<sequence length="147" mass="15934">MFAMAPRDIRGGLEGTWSQVIFQTLAIISFAQVCTASGRFELEVIEVQNALSELRSGACCGEATRPSENGSCPDECRTVVGVCLKEYQSSKLDNRDNNSDDAISKSETRTGCTYGDYTTPLLGGSSFTGPKNNENATVHLPFTFSWT</sequence>
<keyword evidence="4" id="KW-0472">Membrane</keyword>
<dbReference type="Pfam" id="PF07657">
    <property type="entry name" value="MNNL"/>
    <property type="match status" value="1"/>
</dbReference>
<comment type="caution">
    <text evidence="6">The sequence shown here is derived from an EMBL/GenBank/DDBJ whole genome shotgun (WGS) entry which is preliminary data.</text>
</comment>
<evidence type="ECO:0000256" key="3">
    <source>
        <dbReference type="ARBA" id="ARBA00022737"/>
    </source>
</evidence>
<organism evidence="6 7">
    <name type="scientific">Meganyctiphanes norvegica</name>
    <name type="common">Northern krill</name>
    <name type="synonym">Thysanopoda norvegica</name>
    <dbReference type="NCBI Taxonomy" id="48144"/>
    <lineage>
        <taxon>Eukaryota</taxon>
        <taxon>Metazoa</taxon>
        <taxon>Ecdysozoa</taxon>
        <taxon>Arthropoda</taxon>
        <taxon>Crustacea</taxon>
        <taxon>Multicrustacea</taxon>
        <taxon>Malacostraca</taxon>
        <taxon>Eumalacostraca</taxon>
        <taxon>Eucarida</taxon>
        <taxon>Euphausiacea</taxon>
        <taxon>Euphausiidae</taxon>
        <taxon>Meganyctiphanes</taxon>
    </lineage>
</organism>
<proteinExistence type="predicted"/>
<name>A0AAV2S717_MEGNR</name>
<keyword evidence="1" id="KW-0245">EGF-like domain</keyword>
<evidence type="ECO:0000313" key="6">
    <source>
        <dbReference type="EMBL" id="CAL4163777.1"/>
    </source>
</evidence>
<evidence type="ECO:0000256" key="2">
    <source>
        <dbReference type="ARBA" id="ARBA00022692"/>
    </source>
</evidence>
<keyword evidence="2" id="KW-0812">Transmembrane</keyword>